<gene>
    <name evidence="1" type="ORF">FCV50_11480</name>
</gene>
<proteinExistence type="predicted"/>
<dbReference type="AlphaFoldDB" id="A0A4U1ZCJ5"/>
<protein>
    <submittedName>
        <fullName evidence="1">Uncharacterized protein</fullName>
    </submittedName>
</protein>
<dbReference type="RefSeq" id="WP_136980383.1">
    <property type="nucleotide sequence ID" value="NZ_SYUV01000036.1"/>
</dbReference>
<comment type="caution">
    <text evidence="1">The sequence shown here is derived from an EMBL/GenBank/DDBJ whole genome shotgun (WGS) entry which is preliminary data.</text>
</comment>
<name>A0A4U1ZCJ5_9VIBR</name>
<dbReference type="Proteomes" id="UP000307574">
    <property type="component" value="Unassembled WGS sequence"/>
</dbReference>
<evidence type="ECO:0000313" key="2">
    <source>
        <dbReference type="Proteomes" id="UP000307574"/>
    </source>
</evidence>
<accession>A0A4U1ZCJ5</accession>
<dbReference type="EMBL" id="SYUV01000036">
    <property type="protein sequence ID" value="TKF31419.1"/>
    <property type="molecule type" value="Genomic_DNA"/>
</dbReference>
<reference evidence="1 2" key="1">
    <citation type="submission" date="2019-04" db="EMBL/GenBank/DDBJ databases">
        <title>A reverse ecology approach based on a biological definition of microbial populations.</title>
        <authorList>
            <person name="Arevalo P."/>
            <person name="Vaninsberghe D."/>
            <person name="Elsherbini J."/>
            <person name="Gore J."/>
            <person name="Polz M."/>
        </authorList>
    </citation>
    <scope>NUCLEOTIDE SEQUENCE [LARGE SCALE GENOMIC DNA]</scope>
    <source>
        <strain evidence="1 2">10N.261.46.F4</strain>
    </source>
</reference>
<sequence length="67" mass="8002">MQDQQQLENEDLDDNVTEFSAEQNKLRDAYVQERTYLEVVEIELNRSKIILIDEQGRKKRVPILSEH</sequence>
<evidence type="ECO:0000313" key="1">
    <source>
        <dbReference type="EMBL" id="TKF31419.1"/>
    </source>
</evidence>
<organism evidence="1 2">
    <name type="scientific">Vibrio kanaloae</name>
    <dbReference type="NCBI Taxonomy" id="170673"/>
    <lineage>
        <taxon>Bacteria</taxon>
        <taxon>Pseudomonadati</taxon>
        <taxon>Pseudomonadota</taxon>
        <taxon>Gammaproteobacteria</taxon>
        <taxon>Vibrionales</taxon>
        <taxon>Vibrionaceae</taxon>
        <taxon>Vibrio</taxon>
    </lineage>
</organism>